<dbReference type="Proteomes" id="UP000516357">
    <property type="component" value="Segment"/>
</dbReference>
<organism evidence="1 4">
    <name type="scientific">Mastadenovirus porcusquartum</name>
    <dbReference type="NCBI Taxonomy" id="3241439"/>
    <lineage>
        <taxon>Viruses</taxon>
        <taxon>Varidnaviria</taxon>
        <taxon>Bamfordvirae</taxon>
        <taxon>Preplasmiviricota</taxon>
        <taxon>Polisuviricotina</taxon>
        <taxon>Pharingeaviricetes</taxon>
        <taxon>Rowavirales</taxon>
        <taxon>Adenoviridae</taxon>
        <taxon>Mastadenovirus</taxon>
    </lineage>
</organism>
<evidence type="ECO:0000313" key="4">
    <source>
        <dbReference type="Proteomes" id="UP000516443"/>
    </source>
</evidence>
<evidence type="ECO:0000313" key="1">
    <source>
        <dbReference type="EMBL" id="QNQ79235.1"/>
    </source>
</evidence>
<evidence type="ECO:0000313" key="3">
    <source>
        <dbReference type="Proteomes" id="UP000516357"/>
    </source>
</evidence>
<dbReference type="Proteomes" id="UP000516443">
    <property type="component" value="Segment"/>
</dbReference>
<dbReference type="EMBL" id="MN411633">
    <property type="protein sequence ID" value="QNQ79269.1"/>
    <property type="molecule type" value="Genomic_DNA"/>
</dbReference>
<sequence>MVTALLASLPLWTLCYLPVCDNSWVEGRGVFPHLAGWRDLWSRPFSSTAPARRH</sequence>
<reference evidence="3 4" key="1">
    <citation type="submission" date="2019-09" db="EMBL/GenBank/DDBJ databases">
        <title>Genome sequence of porcine adenovirus 4 strain Kasza: fibre comparable to that of strain NADC-1, including a longer RGD-containing and a galectin domains.</title>
        <authorList>
            <person name="Papp T."/>
            <person name="Custers J."/>
            <person name="Harrach B."/>
        </authorList>
    </citation>
    <scope>NUCLEOTIDE SEQUENCE [LARGE SCALE GENOMIC DNA]</scope>
    <source>
        <strain evidence="1 4">Kasza_vL</strain>
        <strain evidence="2 3">Kasza_vS</strain>
    </source>
</reference>
<name>A0A7H0S561_9ADEN</name>
<protein>
    <submittedName>
        <fullName evidence="1">E4 URF</fullName>
    </submittedName>
</protein>
<proteinExistence type="predicted"/>
<accession>A0A7H0S561</accession>
<dbReference type="EMBL" id="MN411632">
    <property type="protein sequence ID" value="QNQ79235.1"/>
    <property type="molecule type" value="Genomic_DNA"/>
</dbReference>
<evidence type="ECO:0000313" key="2">
    <source>
        <dbReference type="EMBL" id="QNQ79269.1"/>
    </source>
</evidence>